<proteinExistence type="predicted"/>
<reference evidence="7 8" key="2">
    <citation type="journal article" date="2009" name="PLoS ONE">
        <title>An integrated genetic and cytogenetic map of the cucumber genome.</title>
        <authorList>
            <person name="Ren Y."/>
            <person name="Zhang Z."/>
            <person name="Liu J."/>
            <person name="Staub J.E."/>
            <person name="Han Y."/>
            <person name="Cheng Z."/>
            <person name="Li X."/>
            <person name="Lu J."/>
            <person name="Miao H."/>
            <person name="Kang H."/>
            <person name="Xie B."/>
            <person name="Gu X."/>
            <person name="Wang X."/>
            <person name="Du Y."/>
            <person name="Jin W."/>
            <person name="Huang S."/>
        </authorList>
    </citation>
    <scope>NUCLEOTIDE SEQUENCE [LARGE SCALE GENOMIC DNA]</scope>
    <source>
        <strain evidence="8">cv. 9930</strain>
    </source>
</reference>
<sequence>MDSSSKRGVPTTSRNKVIRSLRKPSKNHMSTNSSCGYLPLPLNHYVGLKFRPTDQQLLHYLHCKIYGQPYFQGAVFDFDLYGGVEPWEIWQSFGGIDGEDLYFFTKLKRSTTNCGNLSTHVNRKIGLVNGTWSGENSASPIYVNENCEEIIGYRKRFRYENESLEEHHGEWIMHEYSMHQRYLRCEGVDSNYVLCRMRKNERVKRKLLEIQGEAKQPNKKRIKAPHISDNERCDELQPIDQRATTCETIYNLDIRPDMNTHQDISVVDRVPNMTTNQDNRNENTSLGIEDYVPCMPADDEFKDIRTLDEFCTYIQNNFDETLSTFKV</sequence>
<keyword evidence="4" id="KW-0804">Transcription</keyword>
<evidence type="ECO:0000256" key="5">
    <source>
        <dbReference type="ARBA" id="ARBA00023242"/>
    </source>
</evidence>
<keyword evidence="8" id="KW-1185">Reference proteome</keyword>
<dbReference type="Gene3D" id="2.170.150.80">
    <property type="entry name" value="NAC domain"/>
    <property type="match status" value="1"/>
</dbReference>
<dbReference type="GO" id="GO:0006355">
    <property type="term" value="P:regulation of DNA-templated transcription"/>
    <property type="evidence" value="ECO:0007669"/>
    <property type="project" value="InterPro"/>
</dbReference>
<comment type="subcellular location">
    <subcellularLocation>
        <location evidence="1">Nucleus</location>
    </subcellularLocation>
</comment>
<evidence type="ECO:0000256" key="3">
    <source>
        <dbReference type="ARBA" id="ARBA00023125"/>
    </source>
</evidence>
<reference evidence="7 8" key="3">
    <citation type="journal article" date="2010" name="BMC Genomics">
        <title>Transcriptome sequencing and comparative analysis of cucumber flowers with different sex types.</title>
        <authorList>
            <person name="Guo S."/>
            <person name="Zheng Y."/>
            <person name="Joung J.G."/>
            <person name="Liu S."/>
            <person name="Zhang Z."/>
            <person name="Crasta O.R."/>
            <person name="Sobral B.W."/>
            <person name="Xu Y."/>
            <person name="Huang S."/>
            <person name="Fei Z."/>
        </authorList>
    </citation>
    <scope>NUCLEOTIDE SEQUENCE [LARGE SCALE GENOMIC DNA]</scope>
    <source>
        <strain evidence="8">cv. 9930</strain>
    </source>
</reference>
<reference evidence="7 8" key="1">
    <citation type="journal article" date="2009" name="Nat. Genet.">
        <title>The genome of the cucumber, Cucumis sativus L.</title>
        <authorList>
            <person name="Huang S."/>
            <person name="Li R."/>
            <person name="Zhang Z."/>
            <person name="Li L."/>
            <person name="Gu X."/>
            <person name="Fan W."/>
            <person name="Lucas W.J."/>
            <person name="Wang X."/>
            <person name="Xie B."/>
            <person name="Ni P."/>
            <person name="Ren Y."/>
            <person name="Zhu H."/>
            <person name="Li J."/>
            <person name="Lin K."/>
            <person name="Jin W."/>
            <person name="Fei Z."/>
            <person name="Li G."/>
            <person name="Staub J."/>
            <person name="Kilian A."/>
            <person name="van der Vossen E.A."/>
            <person name="Wu Y."/>
            <person name="Guo J."/>
            <person name="He J."/>
            <person name="Jia Z."/>
            <person name="Ren Y."/>
            <person name="Tian G."/>
            <person name="Lu Y."/>
            <person name="Ruan J."/>
            <person name="Qian W."/>
            <person name="Wang M."/>
            <person name="Huang Q."/>
            <person name="Li B."/>
            <person name="Xuan Z."/>
            <person name="Cao J."/>
            <person name="Asan"/>
            <person name="Wu Z."/>
            <person name="Zhang J."/>
            <person name="Cai Q."/>
            <person name="Bai Y."/>
            <person name="Zhao B."/>
            <person name="Han Y."/>
            <person name="Li Y."/>
            <person name="Li X."/>
            <person name="Wang S."/>
            <person name="Shi Q."/>
            <person name="Liu S."/>
            <person name="Cho W.K."/>
            <person name="Kim J.Y."/>
            <person name="Xu Y."/>
            <person name="Heller-Uszynska K."/>
            <person name="Miao H."/>
            <person name="Cheng Z."/>
            <person name="Zhang S."/>
            <person name="Wu J."/>
            <person name="Yang Y."/>
            <person name="Kang H."/>
            <person name="Li M."/>
            <person name="Liang H."/>
            <person name="Ren X."/>
            <person name="Shi Z."/>
            <person name="Wen M."/>
            <person name="Jian M."/>
            <person name="Yang H."/>
            <person name="Zhang G."/>
            <person name="Yang Z."/>
            <person name="Chen R."/>
            <person name="Liu S."/>
            <person name="Li J."/>
            <person name="Ma L."/>
            <person name="Liu H."/>
            <person name="Zhou Y."/>
            <person name="Zhao J."/>
            <person name="Fang X."/>
            <person name="Li G."/>
            <person name="Fang L."/>
            <person name="Li Y."/>
            <person name="Liu D."/>
            <person name="Zheng H."/>
            <person name="Zhang Y."/>
            <person name="Qin N."/>
            <person name="Li Z."/>
            <person name="Yang G."/>
            <person name="Yang S."/>
            <person name="Bolund L."/>
            <person name="Kristiansen K."/>
            <person name="Zheng H."/>
            <person name="Li S."/>
            <person name="Zhang X."/>
            <person name="Yang H."/>
            <person name="Wang J."/>
            <person name="Sun R."/>
            <person name="Zhang B."/>
            <person name="Jiang S."/>
            <person name="Wang J."/>
            <person name="Du Y."/>
            <person name="Li S."/>
        </authorList>
    </citation>
    <scope>NUCLEOTIDE SEQUENCE [LARGE SCALE GENOMIC DNA]</scope>
    <source>
        <strain evidence="8">cv. 9930</strain>
    </source>
</reference>
<dbReference type="InterPro" id="IPR003441">
    <property type="entry name" value="NAC-dom"/>
</dbReference>
<dbReference type="eggNOG" id="ENOG502S3PH">
    <property type="taxonomic scope" value="Eukaryota"/>
</dbReference>
<dbReference type="GO" id="GO:0005634">
    <property type="term" value="C:nucleus"/>
    <property type="evidence" value="ECO:0007669"/>
    <property type="project" value="UniProtKB-SubCell"/>
</dbReference>
<gene>
    <name evidence="7" type="ORF">Csa_1G652300</name>
</gene>
<evidence type="ECO:0000313" key="7">
    <source>
        <dbReference type="EMBL" id="KGN66647.1"/>
    </source>
</evidence>
<evidence type="ECO:0000256" key="1">
    <source>
        <dbReference type="ARBA" id="ARBA00004123"/>
    </source>
</evidence>
<feature type="domain" description="NAC" evidence="6">
    <location>
        <begin position="44"/>
        <end position="200"/>
    </location>
</feature>
<evidence type="ECO:0000256" key="4">
    <source>
        <dbReference type="ARBA" id="ARBA00023163"/>
    </source>
</evidence>
<evidence type="ECO:0000256" key="2">
    <source>
        <dbReference type="ARBA" id="ARBA00023015"/>
    </source>
</evidence>
<protein>
    <recommendedName>
        <fullName evidence="6">NAC domain-containing protein</fullName>
    </recommendedName>
</protein>
<keyword evidence="5" id="KW-0539">Nucleus</keyword>
<keyword evidence="3" id="KW-0238">DNA-binding</keyword>
<keyword evidence="2" id="KW-0805">Transcription regulation</keyword>
<evidence type="ECO:0000259" key="6">
    <source>
        <dbReference type="PROSITE" id="PS51005"/>
    </source>
</evidence>
<name>A0A0A0M0I5_CUCSA</name>
<dbReference type="InterPro" id="IPR036093">
    <property type="entry name" value="NAC_dom_sf"/>
</dbReference>
<dbReference type="PROSITE" id="PS51005">
    <property type="entry name" value="NAC"/>
    <property type="match status" value="1"/>
</dbReference>
<dbReference type="OMA" id="DHEYELE"/>
<dbReference type="Proteomes" id="UP000029981">
    <property type="component" value="Chromosome 1"/>
</dbReference>
<evidence type="ECO:0000313" key="8">
    <source>
        <dbReference type="Proteomes" id="UP000029981"/>
    </source>
</evidence>
<dbReference type="GO" id="GO:0003677">
    <property type="term" value="F:DNA binding"/>
    <property type="evidence" value="ECO:0007669"/>
    <property type="project" value="UniProtKB-KW"/>
</dbReference>
<dbReference type="EMBL" id="CM002922">
    <property type="protein sequence ID" value="KGN66647.1"/>
    <property type="molecule type" value="Genomic_DNA"/>
</dbReference>
<dbReference type="SUPFAM" id="SSF101941">
    <property type="entry name" value="NAC domain"/>
    <property type="match status" value="1"/>
</dbReference>
<dbReference type="Gramene" id="KGN66647">
    <property type="protein sequence ID" value="KGN66647"/>
    <property type="gene ID" value="Csa_1G652300"/>
</dbReference>
<dbReference type="PANTHER" id="PTHR31989">
    <property type="entry name" value="NAC DOMAIN-CONTAINING PROTEIN 82-RELATED"/>
    <property type="match status" value="1"/>
</dbReference>
<reference evidence="7 8" key="4">
    <citation type="journal article" date="2011" name="BMC Genomics">
        <title>RNA-Seq improves annotation of protein-coding genes in the cucumber genome.</title>
        <authorList>
            <person name="Li Z."/>
            <person name="Zhang Z."/>
            <person name="Yan P."/>
            <person name="Huang S."/>
            <person name="Fei Z."/>
            <person name="Lin K."/>
        </authorList>
    </citation>
    <scope>NUCLEOTIDE SEQUENCE [LARGE SCALE GENOMIC DNA]</scope>
    <source>
        <strain evidence="8">cv. 9930</strain>
    </source>
</reference>
<dbReference type="Pfam" id="PF02365">
    <property type="entry name" value="NAM"/>
    <property type="match status" value="1"/>
</dbReference>
<accession>A0A0A0M0I5</accession>
<dbReference type="AlphaFoldDB" id="A0A0A0M0I5"/>
<organism evidence="7 8">
    <name type="scientific">Cucumis sativus</name>
    <name type="common">Cucumber</name>
    <dbReference type="NCBI Taxonomy" id="3659"/>
    <lineage>
        <taxon>Eukaryota</taxon>
        <taxon>Viridiplantae</taxon>
        <taxon>Streptophyta</taxon>
        <taxon>Embryophyta</taxon>
        <taxon>Tracheophyta</taxon>
        <taxon>Spermatophyta</taxon>
        <taxon>Magnoliopsida</taxon>
        <taxon>eudicotyledons</taxon>
        <taxon>Gunneridae</taxon>
        <taxon>Pentapetalae</taxon>
        <taxon>rosids</taxon>
        <taxon>fabids</taxon>
        <taxon>Cucurbitales</taxon>
        <taxon>Cucurbitaceae</taxon>
        <taxon>Benincaseae</taxon>
        <taxon>Cucumis</taxon>
    </lineage>
</organism>